<keyword evidence="5" id="KW-0663">Pyridoxal phosphate</keyword>
<dbReference type="EMBL" id="NIRR01000001">
    <property type="protein sequence ID" value="OWP65025.1"/>
    <property type="molecule type" value="Genomic_DNA"/>
</dbReference>
<dbReference type="PANTHER" id="PTHR43807">
    <property type="entry name" value="FI04487P"/>
    <property type="match status" value="1"/>
</dbReference>
<feature type="domain" description="Aminotransferase class I/classII large" evidence="6">
    <location>
        <begin position="31"/>
        <end position="382"/>
    </location>
</feature>
<organism evidence="7 8">
    <name type="scientific">Hymenobacter amundsenii</name>
    <dbReference type="NCBI Taxonomy" id="2006685"/>
    <lineage>
        <taxon>Bacteria</taxon>
        <taxon>Pseudomonadati</taxon>
        <taxon>Bacteroidota</taxon>
        <taxon>Cytophagia</taxon>
        <taxon>Cytophagales</taxon>
        <taxon>Hymenobacteraceae</taxon>
        <taxon>Hymenobacter</taxon>
    </lineage>
</organism>
<evidence type="ECO:0000313" key="8">
    <source>
        <dbReference type="Proteomes" id="UP000197277"/>
    </source>
</evidence>
<evidence type="ECO:0000256" key="4">
    <source>
        <dbReference type="ARBA" id="ARBA00022679"/>
    </source>
</evidence>
<dbReference type="NCBIfam" id="NF009079">
    <property type="entry name" value="PRK12414.1"/>
    <property type="match status" value="1"/>
</dbReference>
<dbReference type="PANTHER" id="PTHR43807:SF20">
    <property type="entry name" value="FI04487P"/>
    <property type="match status" value="1"/>
</dbReference>
<dbReference type="FunFam" id="3.40.640.10:FF:000033">
    <property type="entry name" value="Aspartate aminotransferase"/>
    <property type="match status" value="1"/>
</dbReference>
<comment type="similarity">
    <text evidence="2">Belongs to the class-I pyridoxal-phosphate-dependent aminotransferase family.</text>
</comment>
<dbReference type="OrthoDB" id="1489696at2"/>
<evidence type="ECO:0000259" key="6">
    <source>
        <dbReference type="Pfam" id="PF00155"/>
    </source>
</evidence>
<dbReference type="InterPro" id="IPR004839">
    <property type="entry name" value="Aminotransferase_I/II_large"/>
</dbReference>
<dbReference type="InterPro" id="IPR015422">
    <property type="entry name" value="PyrdxlP-dep_Trfase_small"/>
</dbReference>
<comment type="cofactor">
    <cofactor evidence="1">
        <name>pyridoxal 5'-phosphate</name>
        <dbReference type="ChEBI" id="CHEBI:597326"/>
    </cofactor>
</comment>
<evidence type="ECO:0000256" key="3">
    <source>
        <dbReference type="ARBA" id="ARBA00022576"/>
    </source>
</evidence>
<comment type="caution">
    <text evidence="7">The sequence shown here is derived from an EMBL/GenBank/DDBJ whole genome shotgun (WGS) entry which is preliminary data.</text>
</comment>
<dbReference type="GO" id="GO:0030170">
    <property type="term" value="F:pyridoxal phosphate binding"/>
    <property type="evidence" value="ECO:0007669"/>
    <property type="project" value="InterPro"/>
</dbReference>
<dbReference type="Gene3D" id="3.40.640.10">
    <property type="entry name" value="Type I PLP-dependent aspartate aminotransferase-like (Major domain)"/>
    <property type="match status" value="1"/>
</dbReference>
<evidence type="ECO:0000313" key="7">
    <source>
        <dbReference type="EMBL" id="OWP65025.1"/>
    </source>
</evidence>
<dbReference type="RefSeq" id="WP_088462636.1">
    <property type="nucleotide sequence ID" value="NZ_NIRR01000001.1"/>
</dbReference>
<dbReference type="GO" id="GO:0005737">
    <property type="term" value="C:cytoplasm"/>
    <property type="evidence" value="ECO:0007669"/>
    <property type="project" value="TreeGrafter"/>
</dbReference>
<name>A0A246FQK5_9BACT</name>
<dbReference type="AlphaFoldDB" id="A0A246FQK5"/>
<dbReference type="InterPro" id="IPR051326">
    <property type="entry name" value="Kynurenine-oxoglutarate_AT"/>
</dbReference>
<dbReference type="Gene3D" id="3.90.1150.10">
    <property type="entry name" value="Aspartate Aminotransferase, domain 1"/>
    <property type="match status" value="1"/>
</dbReference>
<dbReference type="CDD" id="cd00609">
    <property type="entry name" value="AAT_like"/>
    <property type="match status" value="1"/>
</dbReference>
<reference evidence="7 8" key="1">
    <citation type="submission" date="2017-06" db="EMBL/GenBank/DDBJ databases">
        <title>Hymenobacter amundsenii sp. nov. isolated from regoliths in Antarctica.</title>
        <authorList>
            <person name="Sedlacek I."/>
            <person name="Kralova S."/>
            <person name="Pantucek R."/>
            <person name="Svec P."/>
            <person name="Holochova P."/>
            <person name="Stankova E."/>
            <person name="Vrbovska V."/>
            <person name="Busse H.-J."/>
        </authorList>
    </citation>
    <scope>NUCLEOTIDE SEQUENCE [LARGE SCALE GENOMIC DNA]</scope>
    <source>
        <strain evidence="7 8">CCM 8682</strain>
    </source>
</reference>
<dbReference type="Proteomes" id="UP000197277">
    <property type="component" value="Unassembled WGS sequence"/>
</dbReference>
<sequence>MPTPALPSKLPDVGTSIFSVMTQLAQEHGAINLAQGFPDYDPPRELLEALARHVLTPGHQQYAPMPGLLRLREAISQKTARLYGYAPNPDTEITVTSGATEALYAVMAAVVRPGDEVLLLEPAYDLYAPAVRLQGGVPVYVPLMPPGFRPDWDRVAAALSPRTRLVLINSPHNPTGAVLSAADLDALAGLLRNTDTLLLSDEVYEHMVFDGATHASVSAHPELRERAFVLSSFGKTYHATGWKVGYCLAPPALTAELRRVHQFITFSVSTPTQHALADVLPDTALYDGLPAFYQQKRDLLRELLAPTGFELLPSQGGYFQVADFSALAPGLDDVAFARRLTEQAGVAVVPLSAFYHNGHDDQLVRFCFAKQPTTLQAAAERLRQAEAGGGTAESGTTKGAQLLH</sequence>
<keyword evidence="3 7" id="KW-0032">Aminotransferase</keyword>
<dbReference type="InterPro" id="IPR015421">
    <property type="entry name" value="PyrdxlP-dep_Trfase_major"/>
</dbReference>
<dbReference type="NCBIfam" id="NF006569">
    <property type="entry name" value="PRK09082.1"/>
    <property type="match status" value="1"/>
</dbReference>
<dbReference type="SUPFAM" id="SSF53383">
    <property type="entry name" value="PLP-dependent transferases"/>
    <property type="match status" value="1"/>
</dbReference>
<accession>A0A246FQK5</accession>
<gene>
    <name evidence="7" type="ORF">CDA63_01310</name>
</gene>
<protein>
    <submittedName>
        <fullName evidence="7">Aminotransferase</fullName>
    </submittedName>
</protein>
<proteinExistence type="inferred from homology"/>
<dbReference type="GO" id="GO:0016212">
    <property type="term" value="F:kynurenine-oxoglutarate transaminase activity"/>
    <property type="evidence" value="ECO:0007669"/>
    <property type="project" value="TreeGrafter"/>
</dbReference>
<dbReference type="InterPro" id="IPR015424">
    <property type="entry name" value="PyrdxlP-dep_Trfase"/>
</dbReference>
<keyword evidence="8" id="KW-1185">Reference proteome</keyword>
<evidence type="ECO:0000256" key="5">
    <source>
        <dbReference type="ARBA" id="ARBA00022898"/>
    </source>
</evidence>
<evidence type="ECO:0000256" key="2">
    <source>
        <dbReference type="ARBA" id="ARBA00007441"/>
    </source>
</evidence>
<dbReference type="Pfam" id="PF00155">
    <property type="entry name" value="Aminotran_1_2"/>
    <property type="match status" value="1"/>
</dbReference>
<keyword evidence="4 7" id="KW-0808">Transferase</keyword>
<evidence type="ECO:0000256" key="1">
    <source>
        <dbReference type="ARBA" id="ARBA00001933"/>
    </source>
</evidence>